<dbReference type="InterPro" id="IPR001854">
    <property type="entry name" value="Ribosomal_uL29"/>
</dbReference>
<dbReference type="EMBL" id="LR214951">
    <property type="protein sequence ID" value="VEU59734.1"/>
    <property type="molecule type" value="Genomic_DNA"/>
</dbReference>
<comment type="similarity">
    <text evidence="1 5">Belongs to the universal ribosomal protein uL29 family.</text>
</comment>
<dbReference type="Proteomes" id="UP000289440">
    <property type="component" value="Chromosome"/>
</dbReference>
<sequence length="68" mass="8027">MKFIELKNKSLSELETLLTELKNELFLLRFKNSTSRQDKTHKIPEIRKDIARVLTAIREKQISNKGDK</sequence>
<dbReference type="FunFam" id="1.10.287.310:FF:000001">
    <property type="entry name" value="50S ribosomal protein L29"/>
    <property type="match status" value="1"/>
</dbReference>
<dbReference type="Pfam" id="PF00831">
    <property type="entry name" value="Ribosomal_L29"/>
    <property type="match status" value="1"/>
</dbReference>
<name>A0A449A671_9BACT</name>
<dbReference type="PANTHER" id="PTHR10916">
    <property type="entry name" value="60S RIBOSOMAL PROTEIN L35/50S RIBOSOMAL PROTEIN L29"/>
    <property type="match status" value="1"/>
</dbReference>
<evidence type="ECO:0000313" key="6">
    <source>
        <dbReference type="EMBL" id="VEU59734.1"/>
    </source>
</evidence>
<proteinExistence type="inferred from homology"/>
<keyword evidence="2 5" id="KW-0689">Ribosomal protein</keyword>
<evidence type="ECO:0000256" key="4">
    <source>
        <dbReference type="ARBA" id="ARBA00035204"/>
    </source>
</evidence>
<keyword evidence="7" id="KW-1185">Reference proteome</keyword>
<dbReference type="CDD" id="cd00427">
    <property type="entry name" value="Ribosomal_L29_HIP"/>
    <property type="match status" value="1"/>
</dbReference>
<dbReference type="NCBIfam" id="TIGR00012">
    <property type="entry name" value="L29"/>
    <property type="match status" value="1"/>
</dbReference>
<dbReference type="KEGG" id="mnu:NCTC10166_00718"/>
<evidence type="ECO:0000256" key="1">
    <source>
        <dbReference type="ARBA" id="ARBA00009254"/>
    </source>
</evidence>
<gene>
    <name evidence="5 6" type="primary">rpmC</name>
    <name evidence="6" type="ORF">NCTC10166_00718</name>
</gene>
<evidence type="ECO:0000256" key="5">
    <source>
        <dbReference type="HAMAP-Rule" id="MF_00374"/>
    </source>
</evidence>
<dbReference type="SUPFAM" id="SSF46561">
    <property type="entry name" value="Ribosomal protein L29 (L29p)"/>
    <property type="match status" value="1"/>
</dbReference>
<dbReference type="HAMAP" id="MF_00374">
    <property type="entry name" value="Ribosomal_uL29"/>
    <property type="match status" value="1"/>
</dbReference>
<protein>
    <recommendedName>
        <fullName evidence="4 5">Large ribosomal subunit protein uL29</fullName>
    </recommendedName>
</protein>
<dbReference type="GO" id="GO:0003735">
    <property type="term" value="F:structural constituent of ribosome"/>
    <property type="evidence" value="ECO:0007669"/>
    <property type="project" value="InterPro"/>
</dbReference>
<dbReference type="InterPro" id="IPR036049">
    <property type="entry name" value="Ribosomal_uL29_sf"/>
</dbReference>
<dbReference type="OrthoDB" id="9815192at2"/>
<organism evidence="6 7">
    <name type="scientific">Mesomycoplasma neurolyticum</name>
    <dbReference type="NCBI Taxonomy" id="2120"/>
    <lineage>
        <taxon>Bacteria</taxon>
        <taxon>Bacillati</taxon>
        <taxon>Mycoplasmatota</taxon>
        <taxon>Mycoplasmoidales</taxon>
        <taxon>Metamycoplasmataceae</taxon>
        <taxon>Mesomycoplasma</taxon>
    </lineage>
</organism>
<dbReference type="RefSeq" id="WP_129720105.1">
    <property type="nucleotide sequence ID" value="NZ_LR214951.1"/>
</dbReference>
<evidence type="ECO:0000256" key="2">
    <source>
        <dbReference type="ARBA" id="ARBA00022980"/>
    </source>
</evidence>
<evidence type="ECO:0000313" key="7">
    <source>
        <dbReference type="Proteomes" id="UP000289440"/>
    </source>
</evidence>
<dbReference type="PANTHER" id="PTHR10916:SF0">
    <property type="entry name" value="LARGE RIBOSOMAL SUBUNIT PROTEIN UL29C"/>
    <property type="match status" value="1"/>
</dbReference>
<keyword evidence="3 5" id="KW-0687">Ribonucleoprotein</keyword>
<dbReference type="Gene3D" id="1.10.287.310">
    <property type="match status" value="1"/>
</dbReference>
<dbReference type="GO" id="GO:0006412">
    <property type="term" value="P:translation"/>
    <property type="evidence" value="ECO:0007669"/>
    <property type="project" value="UniProtKB-UniRule"/>
</dbReference>
<dbReference type="GO" id="GO:0022625">
    <property type="term" value="C:cytosolic large ribosomal subunit"/>
    <property type="evidence" value="ECO:0007669"/>
    <property type="project" value="TreeGrafter"/>
</dbReference>
<reference evidence="6 7" key="1">
    <citation type="submission" date="2019-01" db="EMBL/GenBank/DDBJ databases">
        <authorList>
            <consortium name="Pathogen Informatics"/>
        </authorList>
    </citation>
    <scope>NUCLEOTIDE SEQUENCE [LARGE SCALE GENOMIC DNA]</scope>
    <source>
        <strain evidence="6 7">NCTC10166</strain>
    </source>
</reference>
<dbReference type="InterPro" id="IPR050063">
    <property type="entry name" value="Ribosomal_protein_uL29"/>
</dbReference>
<evidence type="ECO:0000256" key="3">
    <source>
        <dbReference type="ARBA" id="ARBA00023274"/>
    </source>
</evidence>
<dbReference type="AlphaFoldDB" id="A0A449A671"/>
<accession>A0A449A671</accession>